<dbReference type="Proteomes" id="UP000199163">
    <property type="component" value="Unassembled WGS sequence"/>
</dbReference>
<name>A0A1G8GAT8_9BACI</name>
<organism evidence="1 2">
    <name type="scientific">Alteribacillus persepolensis</name>
    <dbReference type="NCBI Taxonomy" id="568899"/>
    <lineage>
        <taxon>Bacteria</taxon>
        <taxon>Bacillati</taxon>
        <taxon>Bacillota</taxon>
        <taxon>Bacilli</taxon>
        <taxon>Bacillales</taxon>
        <taxon>Bacillaceae</taxon>
        <taxon>Alteribacillus</taxon>
    </lineage>
</organism>
<sequence>TAALYFNIHWVKQWKDGVEHTMGELLHWDKQERAKQRERLEKAVHDALTPVRKEV</sequence>
<keyword evidence="2" id="KW-1185">Reference proteome</keyword>
<dbReference type="InterPro" id="IPR038299">
    <property type="entry name" value="DAO_C_sf"/>
</dbReference>
<protein>
    <submittedName>
        <fullName evidence="1">Glycerol-3-phosphate dehydrogenase</fullName>
    </submittedName>
</protein>
<proteinExistence type="predicted"/>
<reference evidence="1 2" key="1">
    <citation type="submission" date="2016-10" db="EMBL/GenBank/DDBJ databases">
        <authorList>
            <person name="de Groot N.N."/>
        </authorList>
    </citation>
    <scope>NUCLEOTIDE SEQUENCE [LARGE SCALE GENOMIC DNA]</scope>
    <source>
        <strain evidence="1 2">DSM 21632</strain>
    </source>
</reference>
<gene>
    <name evidence="1" type="ORF">SAMN05192534_1151</name>
</gene>
<accession>A0A1G8GAT8</accession>
<dbReference type="AlphaFoldDB" id="A0A1G8GAT8"/>
<evidence type="ECO:0000313" key="2">
    <source>
        <dbReference type="Proteomes" id="UP000199163"/>
    </source>
</evidence>
<dbReference type="EMBL" id="FNDK01000015">
    <property type="protein sequence ID" value="SDH91494.1"/>
    <property type="molecule type" value="Genomic_DNA"/>
</dbReference>
<dbReference type="Gene3D" id="1.10.8.870">
    <property type="entry name" value="Alpha-glycerophosphate oxidase, cap domain"/>
    <property type="match status" value="1"/>
</dbReference>
<feature type="non-terminal residue" evidence="1">
    <location>
        <position position="1"/>
    </location>
</feature>
<evidence type="ECO:0000313" key="1">
    <source>
        <dbReference type="EMBL" id="SDH91494.1"/>
    </source>
</evidence>
<dbReference type="STRING" id="568899.SAMN05192534_1151"/>